<evidence type="ECO:0000313" key="2">
    <source>
        <dbReference type="Proteomes" id="UP000078046"/>
    </source>
</evidence>
<gene>
    <name evidence="1" type="ORF">A3Q56_08515</name>
</gene>
<dbReference type="EMBL" id="LWCA01002594">
    <property type="protein sequence ID" value="OAF63779.1"/>
    <property type="molecule type" value="Genomic_DNA"/>
</dbReference>
<proteinExistence type="predicted"/>
<comment type="caution">
    <text evidence="1">The sequence shown here is derived from an EMBL/GenBank/DDBJ whole genome shotgun (WGS) entry which is preliminary data.</text>
</comment>
<accession>A0A177AP08</accession>
<evidence type="ECO:0000313" key="1">
    <source>
        <dbReference type="EMBL" id="OAF63779.1"/>
    </source>
</evidence>
<organism evidence="1 2">
    <name type="scientific">Intoshia linei</name>
    <dbReference type="NCBI Taxonomy" id="1819745"/>
    <lineage>
        <taxon>Eukaryota</taxon>
        <taxon>Metazoa</taxon>
        <taxon>Spiralia</taxon>
        <taxon>Lophotrochozoa</taxon>
        <taxon>Mesozoa</taxon>
        <taxon>Orthonectida</taxon>
        <taxon>Rhopaluridae</taxon>
        <taxon>Intoshia</taxon>
    </lineage>
</organism>
<sequence length="202" mass="22695">MIIVEMKREDVVVKCLVDTCATDSLINAELVEDSNLVVSDQLFKGAFGNKKLLGKMCLFLLCYSFISFNMSCYVDENWNELSKEERVDKFEELEQDWLQLTKINKSCKVGKIGDKLGLLDSNFRNLVEQFPDVFSEAPGRSKLLENQLVGSRALVPNEIAVESKCLTKLMGSRALVPNGVAVESRGRTKFESSRALVPWQSS</sequence>
<dbReference type="AlphaFoldDB" id="A0A177AP08"/>
<keyword evidence="2" id="KW-1185">Reference proteome</keyword>
<dbReference type="Proteomes" id="UP000078046">
    <property type="component" value="Unassembled WGS sequence"/>
</dbReference>
<reference evidence="1 2" key="1">
    <citation type="submission" date="2016-04" db="EMBL/GenBank/DDBJ databases">
        <title>The genome of Intoshia linei affirms orthonectids as highly simplified spiralians.</title>
        <authorList>
            <person name="Mikhailov K.V."/>
            <person name="Slusarev G.S."/>
            <person name="Nikitin M.A."/>
            <person name="Logacheva M.D."/>
            <person name="Penin A."/>
            <person name="Aleoshin V."/>
            <person name="Panchin Y.V."/>
        </authorList>
    </citation>
    <scope>NUCLEOTIDE SEQUENCE [LARGE SCALE GENOMIC DNA]</scope>
    <source>
        <strain evidence="1">Intl2013</strain>
        <tissue evidence="1">Whole animal</tissue>
    </source>
</reference>
<protein>
    <submittedName>
        <fullName evidence="1">Uncharacterized protein</fullName>
    </submittedName>
</protein>
<name>A0A177AP08_9BILA</name>